<dbReference type="Pfam" id="PF00172">
    <property type="entry name" value="Zn_clus"/>
    <property type="match status" value="2"/>
</dbReference>
<dbReference type="AlphaFoldDB" id="A0A292PV14"/>
<dbReference type="SMART" id="SM00066">
    <property type="entry name" value="GAL4"/>
    <property type="match status" value="2"/>
</dbReference>
<evidence type="ECO:0000256" key="6">
    <source>
        <dbReference type="SAM" id="MobiDB-lite"/>
    </source>
</evidence>
<dbReference type="CDD" id="cd00067">
    <property type="entry name" value="GAL4"/>
    <property type="match status" value="2"/>
</dbReference>
<dbReference type="GO" id="GO:0003677">
    <property type="term" value="F:DNA binding"/>
    <property type="evidence" value="ECO:0007669"/>
    <property type="project" value="InterPro"/>
</dbReference>
<dbReference type="GO" id="GO:0006351">
    <property type="term" value="P:DNA-templated transcription"/>
    <property type="evidence" value="ECO:0007669"/>
    <property type="project" value="InterPro"/>
</dbReference>
<dbReference type="GO" id="GO:0008270">
    <property type="term" value="F:zinc ion binding"/>
    <property type="evidence" value="ECO:0007669"/>
    <property type="project" value="InterPro"/>
</dbReference>
<dbReference type="CDD" id="cd12148">
    <property type="entry name" value="fungal_TF_MHR"/>
    <property type="match status" value="1"/>
</dbReference>
<evidence type="ECO:0000256" key="1">
    <source>
        <dbReference type="ARBA" id="ARBA00004123"/>
    </source>
</evidence>
<dbReference type="GO" id="GO:0000981">
    <property type="term" value="F:DNA-binding transcription factor activity, RNA polymerase II-specific"/>
    <property type="evidence" value="ECO:0007669"/>
    <property type="project" value="InterPro"/>
</dbReference>
<feature type="region of interest" description="Disordered" evidence="6">
    <location>
        <begin position="1"/>
        <end position="34"/>
    </location>
</feature>
<evidence type="ECO:0000313" key="8">
    <source>
        <dbReference type="EMBL" id="CUS11389.1"/>
    </source>
</evidence>
<feature type="domain" description="Zn(2)-C6 fungal-type" evidence="7">
    <location>
        <begin position="35"/>
        <end position="63"/>
    </location>
</feature>
<evidence type="ECO:0000256" key="5">
    <source>
        <dbReference type="ARBA" id="ARBA00023242"/>
    </source>
</evidence>
<proteinExistence type="predicted"/>
<keyword evidence="5" id="KW-0539">Nucleus</keyword>
<dbReference type="Gene3D" id="4.10.240.10">
    <property type="entry name" value="Zn(2)-C6 fungal-type DNA-binding domain"/>
    <property type="match status" value="2"/>
</dbReference>
<keyword evidence="9" id="KW-1185">Reference proteome</keyword>
<dbReference type="InterPro" id="IPR036864">
    <property type="entry name" value="Zn2-C6_fun-type_DNA-bd_sf"/>
</dbReference>
<dbReference type="Pfam" id="PF04082">
    <property type="entry name" value="Fungal_trans"/>
    <property type="match status" value="1"/>
</dbReference>
<dbReference type="PRINTS" id="PR00755">
    <property type="entry name" value="AFLATOXINBRP"/>
</dbReference>
<evidence type="ECO:0000256" key="2">
    <source>
        <dbReference type="ARBA" id="ARBA00022723"/>
    </source>
</evidence>
<dbReference type="InterPro" id="IPR007219">
    <property type="entry name" value="XnlR_reg_dom"/>
</dbReference>
<dbReference type="InterPro" id="IPR050815">
    <property type="entry name" value="TF_fung"/>
</dbReference>
<dbReference type="SMART" id="SM00906">
    <property type="entry name" value="Fungal_trans"/>
    <property type="match status" value="1"/>
</dbReference>
<sequence length="813" mass="90105">MFNVQTSQATSPSTTATSAPEGSNGSKEKKRSRSGCIVCKVRKVKCDERPGACNNCQKLDIDCPGYSPVGSSEAPEETVSAIFARAGRKRRRMVGSCVDCRASKSKCSSDRPTCERCAKRGITCEYDETLRGLTRSQSPKSRRGKKKAPMSAGDLGGGEPKYESWASTVLERRASRDGSEEWKSGTELSGTDWLFSPNLPKSSAQLNLLIETYFNDVHPCRSLSFLHKPTFMRALQEGTVEKTYEAPLVLAMCALAAHIIYWDEVLEGRSLVTPDAGNSGDQQSLSSMPGDQWAKKAQHIMVTNFAEISPGRLMALVLLCEHHSRTQQSRECFMLSAFLIRAAQALNLDTGQEDTPKTQDPDAITECETRRRLMWSCYIIDLLLCSGVKRLMLWDPENIKVQLPCQERNYTLQIPCETEPLYPIRTGSPRGSDNLGIEAYYIRLFHIRGKVLEQIRNPNPYGPPWSTGSPFQNLTDELVDWENTLPDSLLFNNSNVYVRRECRQLGAFFGLHLVYHQVFCDLYRISLPGYPFPAATTFSGAPDGFVAQCQSACNVHAARISEIFEMSFTHGWKALVEPLCNIIAFESSKHQIVYFTACSSPGPERRKLWDALACNLAVNIKALNDIKGYSRAAEECVLSIQGLLERLNMSSILAPLPGYSEKCGARPSEIVYGDIHNLHQFATFRLVREGLAKPGSSSNREPPTPLRPGEHTLSNVRAVDTPQVVTTHSPDSHQILPPSFPPPMINNEQMGLDSLGQPPEQQYQDIQADYEAIWAEIDFRVASDSGQMFAWDPYFMNGGGLDGASGSVGGGWT</sequence>
<keyword evidence="3" id="KW-0805">Transcription regulation</keyword>
<gene>
    <name evidence="8" type="ORF">GSTUAT00004491001</name>
</gene>
<organism evidence="8 9">
    <name type="scientific">Tuber aestivum</name>
    <name type="common">summer truffle</name>
    <dbReference type="NCBI Taxonomy" id="59557"/>
    <lineage>
        <taxon>Eukaryota</taxon>
        <taxon>Fungi</taxon>
        <taxon>Dikarya</taxon>
        <taxon>Ascomycota</taxon>
        <taxon>Pezizomycotina</taxon>
        <taxon>Pezizomycetes</taxon>
        <taxon>Pezizales</taxon>
        <taxon>Tuberaceae</taxon>
        <taxon>Tuber</taxon>
    </lineage>
</organism>
<evidence type="ECO:0000259" key="7">
    <source>
        <dbReference type="PROSITE" id="PS50048"/>
    </source>
</evidence>
<name>A0A292PV14_9PEZI</name>
<keyword evidence="2" id="KW-0479">Metal-binding</keyword>
<feature type="domain" description="Zn(2)-C6 fungal-type" evidence="7">
    <location>
        <begin position="96"/>
        <end position="126"/>
    </location>
</feature>
<dbReference type="PANTHER" id="PTHR47338:SF7">
    <property type="entry name" value="ZN(II)2CYS6 TRANSCRIPTION FACTOR (EUROFUNG)"/>
    <property type="match status" value="1"/>
</dbReference>
<keyword evidence="4" id="KW-0804">Transcription</keyword>
<dbReference type="PROSITE" id="PS00463">
    <property type="entry name" value="ZN2_CY6_FUNGAL_1"/>
    <property type="match status" value="2"/>
</dbReference>
<dbReference type="Proteomes" id="UP001412239">
    <property type="component" value="Unassembled WGS sequence"/>
</dbReference>
<evidence type="ECO:0000256" key="4">
    <source>
        <dbReference type="ARBA" id="ARBA00023163"/>
    </source>
</evidence>
<dbReference type="SUPFAM" id="SSF57701">
    <property type="entry name" value="Zn2/Cys6 DNA-binding domain"/>
    <property type="match status" value="2"/>
</dbReference>
<dbReference type="GO" id="GO:0005634">
    <property type="term" value="C:nucleus"/>
    <property type="evidence" value="ECO:0007669"/>
    <property type="project" value="UniProtKB-SubCell"/>
</dbReference>
<feature type="compositionally biased region" description="Low complexity" evidence="6">
    <location>
        <begin position="1"/>
        <end position="20"/>
    </location>
</feature>
<dbReference type="PANTHER" id="PTHR47338">
    <property type="entry name" value="ZN(II)2CYS6 TRANSCRIPTION FACTOR (EUROFUNG)-RELATED"/>
    <property type="match status" value="1"/>
</dbReference>
<feature type="region of interest" description="Disordered" evidence="6">
    <location>
        <begin position="135"/>
        <end position="162"/>
    </location>
</feature>
<dbReference type="EMBL" id="LN891022">
    <property type="protein sequence ID" value="CUS11389.1"/>
    <property type="molecule type" value="Genomic_DNA"/>
</dbReference>
<dbReference type="PROSITE" id="PS50048">
    <property type="entry name" value="ZN2_CY6_FUNGAL_2"/>
    <property type="match status" value="2"/>
</dbReference>
<evidence type="ECO:0000256" key="3">
    <source>
        <dbReference type="ARBA" id="ARBA00023015"/>
    </source>
</evidence>
<protein>
    <recommendedName>
        <fullName evidence="7">Zn(2)-C6 fungal-type domain-containing protein</fullName>
    </recommendedName>
</protein>
<feature type="region of interest" description="Disordered" evidence="6">
    <location>
        <begin position="692"/>
        <end position="714"/>
    </location>
</feature>
<comment type="subcellular location">
    <subcellularLocation>
        <location evidence="1">Nucleus</location>
    </subcellularLocation>
</comment>
<evidence type="ECO:0000313" key="9">
    <source>
        <dbReference type="Proteomes" id="UP001412239"/>
    </source>
</evidence>
<dbReference type="InterPro" id="IPR001138">
    <property type="entry name" value="Zn2Cys6_DnaBD"/>
</dbReference>
<accession>A0A292PV14</accession>
<reference evidence="8" key="1">
    <citation type="submission" date="2015-10" db="EMBL/GenBank/DDBJ databases">
        <authorList>
            <person name="Regsiter A."/>
            <person name="william w."/>
        </authorList>
    </citation>
    <scope>NUCLEOTIDE SEQUENCE</scope>
    <source>
        <strain evidence="8">Montdore</strain>
    </source>
</reference>